<sequence length="26" mass="3250">MYRKCQKHFLCRVPANQYLIRASFYL</sequence>
<reference evidence="1" key="2">
    <citation type="journal article" date="2015" name="Fish Shellfish Immunol.">
        <title>Early steps in the European eel (Anguilla anguilla)-Vibrio vulnificus interaction in the gills: Role of the RtxA13 toxin.</title>
        <authorList>
            <person name="Callol A."/>
            <person name="Pajuelo D."/>
            <person name="Ebbesson L."/>
            <person name="Teles M."/>
            <person name="MacKenzie S."/>
            <person name="Amaro C."/>
        </authorList>
    </citation>
    <scope>NUCLEOTIDE SEQUENCE</scope>
</reference>
<protein>
    <submittedName>
        <fullName evidence="1">Uncharacterized protein</fullName>
    </submittedName>
</protein>
<name>A0A0E9SFZ3_ANGAN</name>
<accession>A0A0E9SFZ3</accession>
<proteinExistence type="predicted"/>
<evidence type="ECO:0000313" key="1">
    <source>
        <dbReference type="EMBL" id="JAH40216.1"/>
    </source>
</evidence>
<dbReference type="EMBL" id="GBXM01068361">
    <property type="protein sequence ID" value="JAH40216.1"/>
    <property type="molecule type" value="Transcribed_RNA"/>
</dbReference>
<reference evidence="1" key="1">
    <citation type="submission" date="2014-11" db="EMBL/GenBank/DDBJ databases">
        <authorList>
            <person name="Amaro Gonzalez C."/>
        </authorList>
    </citation>
    <scope>NUCLEOTIDE SEQUENCE</scope>
</reference>
<dbReference type="AlphaFoldDB" id="A0A0E9SFZ3"/>
<organism evidence="1">
    <name type="scientific">Anguilla anguilla</name>
    <name type="common">European freshwater eel</name>
    <name type="synonym">Muraena anguilla</name>
    <dbReference type="NCBI Taxonomy" id="7936"/>
    <lineage>
        <taxon>Eukaryota</taxon>
        <taxon>Metazoa</taxon>
        <taxon>Chordata</taxon>
        <taxon>Craniata</taxon>
        <taxon>Vertebrata</taxon>
        <taxon>Euteleostomi</taxon>
        <taxon>Actinopterygii</taxon>
        <taxon>Neopterygii</taxon>
        <taxon>Teleostei</taxon>
        <taxon>Anguilliformes</taxon>
        <taxon>Anguillidae</taxon>
        <taxon>Anguilla</taxon>
    </lineage>
</organism>